<feature type="chain" id="PRO_5047109075" evidence="1">
    <location>
        <begin position="23"/>
        <end position="240"/>
    </location>
</feature>
<dbReference type="Pfam" id="PF13385">
    <property type="entry name" value="Laminin_G_3"/>
    <property type="match status" value="1"/>
</dbReference>
<feature type="domain" description="Ice-binding protein C-terminal" evidence="2">
    <location>
        <begin position="217"/>
        <end position="239"/>
    </location>
</feature>
<evidence type="ECO:0000259" key="2">
    <source>
        <dbReference type="Pfam" id="PF07589"/>
    </source>
</evidence>
<accession>A0ABW4ZEE8</accession>
<dbReference type="RefSeq" id="WP_377090736.1">
    <property type="nucleotide sequence ID" value="NZ_JBHSJL010000014.1"/>
</dbReference>
<evidence type="ECO:0000313" key="4">
    <source>
        <dbReference type="Proteomes" id="UP001597389"/>
    </source>
</evidence>
<reference evidence="4" key="1">
    <citation type="journal article" date="2019" name="Int. J. Syst. Evol. Microbiol.">
        <title>The Global Catalogue of Microorganisms (GCM) 10K type strain sequencing project: providing services to taxonomists for standard genome sequencing and annotation.</title>
        <authorList>
            <consortium name="The Broad Institute Genomics Platform"/>
            <consortium name="The Broad Institute Genome Sequencing Center for Infectious Disease"/>
            <person name="Wu L."/>
            <person name="Ma J."/>
        </authorList>
    </citation>
    <scope>NUCLEOTIDE SEQUENCE [LARGE SCALE GENOMIC DNA]</scope>
    <source>
        <strain evidence="4">CCUG 57942</strain>
    </source>
</reference>
<evidence type="ECO:0000256" key="1">
    <source>
        <dbReference type="SAM" id="SignalP"/>
    </source>
</evidence>
<feature type="signal peptide" evidence="1">
    <location>
        <begin position="1"/>
        <end position="22"/>
    </location>
</feature>
<organism evidence="3 4">
    <name type="scientific">Rubritalea tangerina</name>
    <dbReference type="NCBI Taxonomy" id="430798"/>
    <lineage>
        <taxon>Bacteria</taxon>
        <taxon>Pseudomonadati</taxon>
        <taxon>Verrucomicrobiota</taxon>
        <taxon>Verrucomicrobiia</taxon>
        <taxon>Verrucomicrobiales</taxon>
        <taxon>Rubritaleaceae</taxon>
        <taxon>Rubritalea</taxon>
    </lineage>
</organism>
<keyword evidence="4" id="KW-1185">Reference proteome</keyword>
<dbReference type="SUPFAM" id="SSF49899">
    <property type="entry name" value="Concanavalin A-like lectins/glucanases"/>
    <property type="match status" value="1"/>
</dbReference>
<dbReference type="EMBL" id="JBHUJB010000079">
    <property type="protein sequence ID" value="MFD2160399.1"/>
    <property type="molecule type" value="Genomic_DNA"/>
</dbReference>
<dbReference type="Gene3D" id="2.60.120.200">
    <property type="match status" value="1"/>
</dbReference>
<dbReference type="Pfam" id="PF07589">
    <property type="entry name" value="PEP-CTERM"/>
    <property type="match status" value="1"/>
</dbReference>
<keyword evidence="1" id="KW-0732">Signal</keyword>
<dbReference type="NCBIfam" id="TIGR02595">
    <property type="entry name" value="PEP_CTERM"/>
    <property type="match status" value="1"/>
</dbReference>
<proteinExistence type="predicted"/>
<evidence type="ECO:0000313" key="3">
    <source>
        <dbReference type="EMBL" id="MFD2160399.1"/>
    </source>
</evidence>
<sequence length="240" mass="25241">MTHKFPSLLVLLSGALIGASQAAITDWMVAAAATSGNVTVSNNGGAGFTFDGTSGIAYDFGELDALGGKPVDGSTVEFIINFADSGPSLSIATVTGWSPGNEKNQFKLEQWNNTGKFGITWEGFADYSFNADSVFNQDVHVVFRRNNSGTIDLFLDGAYVETDTGKTNWRMDGGLGMLGARSNGTTDVATGDMHGVASYDTALSNAEISNLYAAFTAIPEPSSISLLGLGGLSLLLRRRR</sequence>
<name>A0ABW4ZEE8_9BACT</name>
<dbReference type="Proteomes" id="UP001597389">
    <property type="component" value="Unassembled WGS sequence"/>
</dbReference>
<protein>
    <submittedName>
        <fullName evidence="3">LamG-like jellyroll fold domain-containing protein</fullName>
    </submittedName>
</protein>
<dbReference type="InterPro" id="IPR013424">
    <property type="entry name" value="Ice-binding_C"/>
</dbReference>
<gene>
    <name evidence="3" type="ORF">ACFSW8_15960</name>
</gene>
<comment type="caution">
    <text evidence="3">The sequence shown here is derived from an EMBL/GenBank/DDBJ whole genome shotgun (WGS) entry which is preliminary data.</text>
</comment>
<dbReference type="InterPro" id="IPR013320">
    <property type="entry name" value="ConA-like_dom_sf"/>
</dbReference>